<dbReference type="GO" id="GO:0016151">
    <property type="term" value="F:nickel cation binding"/>
    <property type="evidence" value="ECO:0007669"/>
    <property type="project" value="UniProtKB-UniRule"/>
</dbReference>
<dbReference type="EMBL" id="LJYF01000029">
    <property type="protein sequence ID" value="KRP93822.1"/>
    <property type="molecule type" value="Genomic_DNA"/>
</dbReference>
<comment type="function">
    <text evidence="4">Involved in the maturation of [NiFe] hydrogenases. Required for nickel insertion into the metal center of the hydrogenase.</text>
</comment>
<dbReference type="Pfam" id="PF01155">
    <property type="entry name" value="HypA"/>
    <property type="match status" value="1"/>
</dbReference>
<dbReference type="HAMAP" id="MF_00213">
    <property type="entry name" value="HypA_HybF"/>
    <property type="match status" value="1"/>
</dbReference>
<accession>A0A0R3CGX3</accession>
<proteinExistence type="inferred from homology"/>
<reference evidence="5 6" key="1">
    <citation type="submission" date="2015-09" db="EMBL/GenBank/DDBJ databases">
        <title>Draft Genome Sequence of the Strain BR 3267 (Bradyrhizobium yuanmingense) recommended as inoculant for cowpea in Brazil.</title>
        <authorList>
            <person name="Simoes-Araujo J.L."/>
            <person name="Zilli J.E."/>
        </authorList>
    </citation>
    <scope>NUCLEOTIDE SEQUENCE [LARGE SCALE GENOMIC DNA]</scope>
    <source>
        <strain evidence="5 6">BR3267</strain>
    </source>
</reference>
<dbReference type="STRING" id="108015.GA0061099_101325"/>
<keyword evidence="1 4" id="KW-0533">Nickel</keyword>
<protein>
    <recommendedName>
        <fullName evidence="4">Hydrogenase maturation factor HypA</fullName>
    </recommendedName>
</protein>
<dbReference type="GO" id="GO:0008270">
    <property type="term" value="F:zinc ion binding"/>
    <property type="evidence" value="ECO:0007669"/>
    <property type="project" value="UniProtKB-UniRule"/>
</dbReference>
<dbReference type="PANTHER" id="PTHR34535">
    <property type="entry name" value="HYDROGENASE MATURATION FACTOR HYPA"/>
    <property type="match status" value="1"/>
</dbReference>
<dbReference type="Gene3D" id="3.30.2320.80">
    <property type="match status" value="1"/>
</dbReference>
<feature type="binding site" evidence="4">
    <location>
        <position position="89"/>
    </location>
    <ligand>
        <name>Zn(2+)</name>
        <dbReference type="ChEBI" id="CHEBI:29105"/>
    </ligand>
</feature>
<evidence type="ECO:0000256" key="3">
    <source>
        <dbReference type="ARBA" id="ARBA00022833"/>
    </source>
</evidence>
<gene>
    <name evidence="4" type="primary">hypA</name>
    <name evidence="5" type="ORF">AOQ72_21340</name>
</gene>
<evidence type="ECO:0000313" key="5">
    <source>
        <dbReference type="EMBL" id="KRP93822.1"/>
    </source>
</evidence>
<sequence length="113" mass="12248">MHEMAICLGIIQISEEKAHERCSSRVRSICLEMGALSHAAPEAIRFCFAAAATRTVAEGAALNIIELPGVAWCMSCSKSVEIARRGECCPCCGSYQLQVTAGEQMRVKELEID</sequence>
<evidence type="ECO:0000256" key="1">
    <source>
        <dbReference type="ARBA" id="ARBA00022596"/>
    </source>
</evidence>
<name>A0A0R3CGX3_9BRAD</name>
<dbReference type="GO" id="GO:0051604">
    <property type="term" value="P:protein maturation"/>
    <property type="evidence" value="ECO:0007669"/>
    <property type="project" value="InterPro"/>
</dbReference>
<comment type="caution">
    <text evidence="5">The sequence shown here is derived from an EMBL/GenBank/DDBJ whole genome shotgun (WGS) entry which is preliminary data.</text>
</comment>
<feature type="binding site" evidence="4">
    <location>
        <position position="2"/>
    </location>
    <ligand>
        <name>Ni(2+)</name>
        <dbReference type="ChEBI" id="CHEBI:49786"/>
    </ligand>
</feature>
<dbReference type="FunFam" id="3.30.2320.80:FF:000001">
    <property type="entry name" value="Hydrogenase maturation factor HypA"/>
    <property type="match status" value="1"/>
</dbReference>
<dbReference type="InterPro" id="IPR000688">
    <property type="entry name" value="HypA/HybF"/>
</dbReference>
<dbReference type="Proteomes" id="UP000051380">
    <property type="component" value="Unassembled WGS sequence"/>
</dbReference>
<feature type="binding site" evidence="4">
    <location>
        <position position="92"/>
    </location>
    <ligand>
        <name>Zn(2+)</name>
        <dbReference type="ChEBI" id="CHEBI:29105"/>
    </ligand>
</feature>
<dbReference type="AlphaFoldDB" id="A0A0R3CGX3"/>
<feature type="binding site" evidence="4">
    <location>
        <position position="76"/>
    </location>
    <ligand>
        <name>Zn(2+)</name>
        <dbReference type="ChEBI" id="CHEBI:29105"/>
    </ligand>
</feature>
<keyword evidence="2 4" id="KW-0479">Metal-binding</keyword>
<comment type="similarity">
    <text evidence="4">Belongs to the HypA/HybF family.</text>
</comment>
<evidence type="ECO:0000256" key="2">
    <source>
        <dbReference type="ARBA" id="ARBA00022723"/>
    </source>
</evidence>
<evidence type="ECO:0000313" key="6">
    <source>
        <dbReference type="Proteomes" id="UP000051380"/>
    </source>
</evidence>
<dbReference type="PANTHER" id="PTHR34535:SF3">
    <property type="entry name" value="HYDROGENASE MATURATION FACTOR HYPA"/>
    <property type="match status" value="1"/>
</dbReference>
<dbReference type="RefSeq" id="WP_057027970.1">
    <property type="nucleotide sequence ID" value="NZ_LJYF01000029.1"/>
</dbReference>
<dbReference type="OrthoDB" id="288014at2"/>
<dbReference type="GO" id="GO:0016530">
    <property type="term" value="F:metallochaperone activity"/>
    <property type="evidence" value="ECO:0007669"/>
    <property type="project" value="UniProtKB-ARBA"/>
</dbReference>
<dbReference type="PIRSF" id="PIRSF004761">
    <property type="entry name" value="Hydrgn_mat_HypA"/>
    <property type="match status" value="1"/>
</dbReference>
<organism evidence="5 6">
    <name type="scientific">Bradyrhizobium yuanmingense</name>
    <dbReference type="NCBI Taxonomy" id="108015"/>
    <lineage>
        <taxon>Bacteria</taxon>
        <taxon>Pseudomonadati</taxon>
        <taxon>Pseudomonadota</taxon>
        <taxon>Alphaproteobacteria</taxon>
        <taxon>Hyphomicrobiales</taxon>
        <taxon>Nitrobacteraceae</taxon>
        <taxon>Bradyrhizobium</taxon>
    </lineage>
</organism>
<evidence type="ECO:0000256" key="4">
    <source>
        <dbReference type="HAMAP-Rule" id="MF_00213"/>
    </source>
</evidence>
<keyword evidence="3 4" id="KW-0862">Zinc</keyword>
<feature type="binding site" evidence="4">
    <location>
        <position position="73"/>
    </location>
    <ligand>
        <name>Zn(2+)</name>
        <dbReference type="ChEBI" id="CHEBI:29105"/>
    </ligand>
</feature>